<dbReference type="Proteomes" id="UP000033647">
    <property type="component" value="Unassembled WGS sequence"/>
</dbReference>
<evidence type="ECO:0008006" key="3">
    <source>
        <dbReference type="Google" id="ProtNLM"/>
    </source>
</evidence>
<evidence type="ECO:0000313" key="2">
    <source>
        <dbReference type="Proteomes" id="UP000033647"/>
    </source>
</evidence>
<protein>
    <recommendedName>
        <fullName evidence="3">JmjC domain-containing protein</fullName>
    </recommendedName>
</protein>
<dbReference type="SUPFAM" id="SSF51197">
    <property type="entry name" value="Clavaminate synthase-like"/>
    <property type="match status" value="1"/>
</dbReference>
<reference evidence="1 2" key="1">
    <citation type="submission" date="2015-03" db="EMBL/GenBank/DDBJ databases">
        <title>RNA-seq based gene annotation and comparative genomics of four Zymoseptoria species reveal species-specific pathogenicity related genes and transposable element activity.</title>
        <authorList>
            <person name="Grandaubert J."/>
            <person name="Bhattacharyya A."/>
            <person name="Stukenbrock E.H."/>
        </authorList>
    </citation>
    <scope>NUCLEOTIDE SEQUENCE [LARGE SCALE GENOMIC DNA]</scope>
    <source>
        <strain evidence="1 2">Zb18110</strain>
    </source>
</reference>
<dbReference type="Gene3D" id="2.60.120.650">
    <property type="entry name" value="Cupin"/>
    <property type="match status" value="1"/>
</dbReference>
<dbReference type="STRING" id="1047168.A0A0F4G7R6"/>
<organism evidence="1 2">
    <name type="scientific">Zymoseptoria brevis</name>
    <dbReference type="NCBI Taxonomy" id="1047168"/>
    <lineage>
        <taxon>Eukaryota</taxon>
        <taxon>Fungi</taxon>
        <taxon>Dikarya</taxon>
        <taxon>Ascomycota</taxon>
        <taxon>Pezizomycotina</taxon>
        <taxon>Dothideomycetes</taxon>
        <taxon>Dothideomycetidae</taxon>
        <taxon>Mycosphaerellales</taxon>
        <taxon>Mycosphaerellaceae</taxon>
        <taxon>Zymoseptoria</taxon>
    </lineage>
</organism>
<dbReference type="EMBL" id="LAFY01004393">
    <property type="protein sequence ID" value="KJX93037.1"/>
    <property type="molecule type" value="Genomic_DNA"/>
</dbReference>
<comment type="caution">
    <text evidence="1">The sequence shown here is derived from an EMBL/GenBank/DDBJ whole genome shotgun (WGS) entry which is preliminary data.</text>
</comment>
<proteinExistence type="predicted"/>
<accession>A0A0F4G7R6</accession>
<dbReference type="AlphaFoldDB" id="A0A0F4G7R6"/>
<gene>
    <name evidence="1" type="ORF">TI39_contig4434g00001</name>
</gene>
<sequence>MGSFAPGPGEERRDSVMAFVESDDIDSEIDTSASTVIARAYVVSDRGRQCGMRAGAAMEPDPEAPPGYHAQSASILYETTGDVGTSEEDTDQPAVYCNWIRRDAREQSWLPDQPAWPRCFAPSLATSTYIGTRVGGEEDADMLFLTQHELDAKLMASEKLDKPIVVHGHTFPDQHQHTAVSFARKLRACFNGEQVDVRRPNEEAPVKIDVNEFAERLTDDRGASDDSCNALNLVSIVHAAKPTFTQHSRFELLDVLVTRAKKLGPGKQMVIEAQFSDVESCLSFNICAERGSSSFAHVDALVGTWMRNLFGVKLWIVVPQNQMDEQDWERFAADGDRWDPQGKGRLVILREGDVFLMPPGLPVVHAVFTPEVCGMEGGMLWDNTNIINILKSMLWIHRNPKSTNEDFPRQLPSIMNALLEWLDAGPQYFDEDDLQIREAIRELSTQLGCRCTNKCGAECGCGGRCTEWCHGKKKKKTRVCMQ</sequence>
<keyword evidence="2" id="KW-1185">Reference proteome</keyword>
<name>A0A0F4G7R6_9PEZI</name>
<evidence type="ECO:0000313" key="1">
    <source>
        <dbReference type="EMBL" id="KJX93037.1"/>
    </source>
</evidence>
<dbReference type="OrthoDB" id="3650322at2759"/>